<organism evidence="2 3">
    <name type="scientific">Mycolicibacterium litorale</name>
    <dbReference type="NCBI Taxonomy" id="758802"/>
    <lineage>
        <taxon>Bacteria</taxon>
        <taxon>Bacillati</taxon>
        <taxon>Actinomycetota</taxon>
        <taxon>Actinomycetes</taxon>
        <taxon>Mycobacteriales</taxon>
        <taxon>Mycobacteriaceae</taxon>
        <taxon>Mycolicibacterium</taxon>
    </lineage>
</organism>
<reference evidence="2 3" key="1">
    <citation type="journal article" date="2019" name="Emerg. Microbes Infect.">
        <title>Comprehensive subspecies identification of 175 nontuberculous mycobacteria species based on 7547 genomic profiles.</title>
        <authorList>
            <person name="Matsumoto Y."/>
            <person name="Kinjo T."/>
            <person name="Motooka D."/>
            <person name="Nabeya D."/>
            <person name="Jung N."/>
            <person name="Uechi K."/>
            <person name="Horii T."/>
            <person name="Iida T."/>
            <person name="Fujita J."/>
            <person name="Nakamura S."/>
        </authorList>
    </citation>
    <scope>NUCLEOTIDE SEQUENCE [LARGE SCALE GENOMIC DNA]</scope>
    <source>
        <strain evidence="2 3">JCM 17423</strain>
    </source>
</reference>
<proteinExistence type="predicted"/>
<dbReference type="Proteomes" id="UP000466607">
    <property type="component" value="Chromosome"/>
</dbReference>
<name>A0AAD1IRK3_9MYCO</name>
<evidence type="ECO:0000313" key="2">
    <source>
        <dbReference type="EMBL" id="BBY19616.1"/>
    </source>
</evidence>
<evidence type="ECO:0000313" key="3">
    <source>
        <dbReference type="Proteomes" id="UP000466607"/>
    </source>
</evidence>
<feature type="region of interest" description="Disordered" evidence="1">
    <location>
        <begin position="59"/>
        <end position="89"/>
    </location>
</feature>
<keyword evidence="3" id="KW-1185">Reference proteome</keyword>
<evidence type="ECO:0000256" key="1">
    <source>
        <dbReference type="SAM" id="MobiDB-lite"/>
    </source>
</evidence>
<dbReference type="EMBL" id="AP022586">
    <property type="protein sequence ID" value="BBY19616.1"/>
    <property type="molecule type" value="Genomic_DNA"/>
</dbReference>
<gene>
    <name evidence="2" type="ORF">MLIT_52080</name>
</gene>
<dbReference type="AlphaFoldDB" id="A0AAD1IRK3"/>
<sequence length="89" mass="9600">MPRLRHTPSRAVLVGATQLGGVTAHLLRCGGVHTHQFQIRAADDRPQRMAPDVTRAELDDSPHRLLRSPAGPLTAVNRTSPATEGGFDD</sequence>
<accession>A0AAD1IRK3</accession>
<protein>
    <submittedName>
        <fullName evidence="2">Uncharacterized protein</fullName>
    </submittedName>
</protein>